<organism evidence="10 11">
    <name type="scientific">Clunio marinus</name>
    <dbReference type="NCBI Taxonomy" id="568069"/>
    <lineage>
        <taxon>Eukaryota</taxon>
        <taxon>Metazoa</taxon>
        <taxon>Ecdysozoa</taxon>
        <taxon>Arthropoda</taxon>
        <taxon>Hexapoda</taxon>
        <taxon>Insecta</taxon>
        <taxon>Pterygota</taxon>
        <taxon>Neoptera</taxon>
        <taxon>Endopterygota</taxon>
        <taxon>Diptera</taxon>
        <taxon>Nematocera</taxon>
        <taxon>Chironomoidea</taxon>
        <taxon>Chironomidae</taxon>
        <taxon>Clunio</taxon>
    </lineage>
</organism>
<name>A0A1J1HYI2_9DIPT</name>
<dbReference type="GO" id="GO:0008270">
    <property type="term" value="F:zinc ion binding"/>
    <property type="evidence" value="ECO:0007669"/>
    <property type="project" value="UniProtKB-UniRule"/>
</dbReference>
<dbReference type="Gene3D" id="3.30.160.60">
    <property type="entry name" value="Classic Zinc Finger"/>
    <property type="match status" value="4"/>
</dbReference>
<dbReference type="Proteomes" id="UP000183832">
    <property type="component" value="Unassembled WGS sequence"/>
</dbReference>
<dbReference type="InterPro" id="IPR012934">
    <property type="entry name" value="Znf_AD"/>
</dbReference>
<dbReference type="PROSITE" id="PS50157">
    <property type="entry name" value="ZINC_FINGER_C2H2_2"/>
    <property type="match status" value="5"/>
</dbReference>
<evidence type="ECO:0000256" key="4">
    <source>
        <dbReference type="ARBA" id="ARBA00022833"/>
    </source>
</evidence>
<evidence type="ECO:0000256" key="6">
    <source>
        <dbReference type="PROSITE-ProRule" id="PRU01263"/>
    </source>
</evidence>
<feature type="region of interest" description="Disordered" evidence="7">
    <location>
        <begin position="166"/>
        <end position="190"/>
    </location>
</feature>
<dbReference type="GO" id="GO:0000981">
    <property type="term" value="F:DNA-binding transcription factor activity, RNA polymerase II-specific"/>
    <property type="evidence" value="ECO:0007669"/>
    <property type="project" value="TreeGrafter"/>
</dbReference>
<dbReference type="EMBL" id="CVRI01000036">
    <property type="protein sequence ID" value="CRK93151.1"/>
    <property type="molecule type" value="Genomic_DNA"/>
</dbReference>
<dbReference type="OrthoDB" id="3533395at2759"/>
<feature type="binding site" evidence="6">
    <location>
        <position position="64"/>
    </location>
    <ligand>
        <name>Zn(2+)</name>
        <dbReference type="ChEBI" id="CHEBI:29105"/>
    </ligand>
</feature>
<dbReference type="STRING" id="568069.A0A1J1HYI2"/>
<feature type="domain" description="C2H2-type" evidence="8">
    <location>
        <begin position="251"/>
        <end position="279"/>
    </location>
</feature>
<evidence type="ECO:0000259" key="9">
    <source>
        <dbReference type="PROSITE" id="PS51915"/>
    </source>
</evidence>
<proteinExistence type="predicted"/>
<evidence type="ECO:0000259" key="8">
    <source>
        <dbReference type="PROSITE" id="PS50157"/>
    </source>
</evidence>
<feature type="binding site" evidence="6">
    <location>
        <position position="21"/>
    </location>
    <ligand>
        <name>Zn(2+)</name>
        <dbReference type="ChEBI" id="CHEBI:29105"/>
    </ligand>
</feature>
<feature type="binding site" evidence="6">
    <location>
        <position position="61"/>
    </location>
    <ligand>
        <name>Zn(2+)</name>
        <dbReference type="ChEBI" id="CHEBI:29105"/>
    </ligand>
</feature>
<dbReference type="GO" id="GO:0000978">
    <property type="term" value="F:RNA polymerase II cis-regulatory region sequence-specific DNA binding"/>
    <property type="evidence" value="ECO:0007669"/>
    <property type="project" value="TreeGrafter"/>
</dbReference>
<keyword evidence="4 6" id="KW-0862">Zinc</keyword>
<evidence type="ECO:0000313" key="10">
    <source>
        <dbReference type="EMBL" id="CRK93151.1"/>
    </source>
</evidence>
<dbReference type="SUPFAM" id="SSF57667">
    <property type="entry name" value="beta-beta-alpha zinc fingers"/>
    <property type="match status" value="3"/>
</dbReference>
<dbReference type="GO" id="GO:0005634">
    <property type="term" value="C:nucleus"/>
    <property type="evidence" value="ECO:0007669"/>
    <property type="project" value="InterPro"/>
</dbReference>
<dbReference type="SMART" id="SM00868">
    <property type="entry name" value="zf-AD"/>
    <property type="match status" value="1"/>
</dbReference>
<keyword evidence="2" id="KW-0677">Repeat</keyword>
<sequence length="445" mass="52408">MNSLNLVDFNIEDQLNQCRCCLRTLIDENKFVKISKLIEQRFFDLTQIELIESKDFSSKICLLCNNDLEVFSHFRKDLTDKQKFLYKTLNEKEPHQTEVDIFNENSFELKPNVDDFVACNTSNLLEEEINFDNQIQIKLEAEEIEKNISSDHCQIQNSYSKTKKRAKNLKCSSSNAKLQNTKSSSSDKSEKSKKEKCKLCNVKVRNLNSHIKAVHSLLNDFKCDICSYVSCFKIEMENHMLNHIKHEPQLFYCEFCSKDFGKRHLLNRHIKLKHMQKERLHPCPTCNKSFFTISTLKKHIESHRDKDMPCEFCGKLFSCMNNLRTHLYYHSEPKFVCTFEACGKKFFMRKLLRAHVNVHQGKKDFTCSFCEKSYFFQSHLKRHIISAHMKLKIDCEVLSCSSSFARKETYRNHVLQHHQNLGSQSLNALLTKIRNLKVEEYRCVA</sequence>
<evidence type="ECO:0000256" key="5">
    <source>
        <dbReference type="PROSITE-ProRule" id="PRU00042"/>
    </source>
</evidence>
<feature type="compositionally biased region" description="Polar residues" evidence="7">
    <location>
        <begin position="170"/>
        <end position="181"/>
    </location>
</feature>
<dbReference type="AlphaFoldDB" id="A0A1J1HYI2"/>
<dbReference type="PANTHER" id="PTHR19818">
    <property type="entry name" value="ZINC FINGER PROTEIN ZIC AND GLI"/>
    <property type="match status" value="1"/>
</dbReference>
<dbReference type="SMART" id="SM00355">
    <property type="entry name" value="ZnF_C2H2"/>
    <property type="match status" value="8"/>
</dbReference>
<evidence type="ECO:0000256" key="1">
    <source>
        <dbReference type="ARBA" id="ARBA00022723"/>
    </source>
</evidence>
<gene>
    <name evidence="10" type="ORF">CLUMA_CG006464</name>
</gene>
<dbReference type="InterPro" id="IPR050329">
    <property type="entry name" value="GLI_C2H2-zinc-finger"/>
</dbReference>
<dbReference type="Pfam" id="PF00096">
    <property type="entry name" value="zf-C2H2"/>
    <property type="match status" value="2"/>
</dbReference>
<feature type="domain" description="C2H2-type" evidence="8">
    <location>
        <begin position="335"/>
        <end position="364"/>
    </location>
</feature>
<dbReference type="InterPro" id="IPR036236">
    <property type="entry name" value="Znf_C2H2_sf"/>
</dbReference>
<dbReference type="PANTHER" id="PTHR19818:SF126">
    <property type="entry name" value="RAL TRANSCRIPTION FACTOR IIIA"/>
    <property type="match status" value="1"/>
</dbReference>
<dbReference type="PROSITE" id="PS51915">
    <property type="entry name" value="ZAD"/>
    <property type="match status" value="1"/>
</dbReference>
<evidence type="ECO:0000256" key="3">
    <source>
        <dbReference type="ARBA" id="ARBA00022771"/>
    </source>
</evidence>
<feature type="domain" description="C2H2-type" evidence="8">
    <location>
        <begin position="365"/>
        <end position="393"/>
    </location>
</feature>
<dbReference type="PROSITE" id="PS00028">
    <property type="entry name" value="ZINC_FINGER_C2H2_1"/>
    <property type="match status" value="5"/>
</dbReference>
<reference evidence="10 11" key="1">
    <citation type="submission" date="2015-04" db="EMBL/GenBank/DDBJ databases">
        <authorList>
            <person name="Syromyatnikov M.Y."/>
            <person name="Popov V.N."/>
        </authorList>
    </citation>
    <scope>NUCLEOTIDE SEQUENCE [LARGE SCALE GENOMIC DNA]</scope>
</reference>
<keyword evidence="11" id="KW-1185">Reference proteome</keyword>
<dbReference type="GO" id="GO:0045944">
    <property type="term" value="P:positive regulation of transcription by RNA polymerase II"/>
    <property type="evidence" value="ECO:0007669"/>
    <property type="project" value="UniProtKB-ARBA"/>
</dbReference>
<dbReference type="InterPro" id="IPR013087">
    <property type="entry name" value="Znf_C2H2_type"/>
</dbReference>
<evidence type="ECO:0000256" key="2">
    <source>
        <dbReference type="ARBA" id="ARBA00022737"/>
    </source>
</evidence>
<accession>A0A1J1HYI2</accession>
<feature type="domain" description="ZAD" evidence="9">
    <location>
        <begin position="16"/>
        <end position="88"/>
    </location>
</feature>
<keyword evidence="3 5" id="KW-0863">Zinc-finger</keyword>
<keyword evidence="1 6" id="KW-0479">Metal-binding</keyword>
<dbReference type="SUPFAM" id="SSF57716">
    <property type="entry name" value="Glucocorticoid receptor-like (DNA-binding domain)"/>
    <property type="match status" value="1"/>
</dbReference>
<protein>
    <submittedName>
        <fullName evidence="10">CLUMA_CG006464, isoform A</fullName>
    </submittedName>
</protein>
<evidence type="ECO:0000256" key="7">
    <source>
        <dbReference type="SAM" id="MobiDB-lite"/>
    </source>
</evidence>
<feature type="domain" description="C2H2-type" evidence="8">
    <location>
        <begin position="281"/>
        <end position="308"/>
    </location>
</feature>
<feature type="domain" description="C2H2-type" evidence="8">
    <location>
        <begin position="308"/>
        <end position="335"/>
    </location>
</feature>
<feature type="binding site" evidence="6">
    <location>
        <position position="18"/>
    </location>
    <ligand>
        <name>Zn(2+)</name>
        <dbReference type="ChEBI" id="CHEBI:29105"/>
    </ligand>
</feature>
<evidence type="ECO:0000313" key="11">
    <source>
        <dbReference type="Proteomes" id="UP000183832"/>
    </source>
</evidence>